<dbReference type="PANTHER" id="PTHR35561">
    <property type="entry name" value="RNA 2',3'-CYCLIC PHOSPHODIESTERASE"/>
    <property type="match status" value="1"/>
</dbReference>
<dbReference type="Pfam" id="PF02834">
    <property type="entry name" value="LigT_PEase"/>
    <property type="match status" value="2"/>
</dbReference>
<dbReference type="NCBIfam" id="TIGR02258">
    <property type="entry name" value="2_5_ligase"/>
    <property type="match status" value="1"/>
</dbReference>
<dbReference type="RefSeq" id="WP_037993185.1">
    <property type="nucleotide sequence ID" value="NZ_CP036487.1"/>
</dbReference>
<evidence type="ECO:0000256" key="2">
    <source>
        <dbReference type="HAMAP-Rule" id="MF_01940"/>
    </source>
</evidence>
<evidence type="ECO:0000313" key="4">
    <source>
        <dbReference type="EMBL" id="MBH8589538.1"/>
    </source>
</evidence>
<evidence type="ECO:0000259" key="3">
    <source>
        <dbReference type="Pfam" id="PF02834"/>
    </source>
</evidence>
<comment type="similarity">
    <text evidence="2">Belongs to the 2H phosphoesterase superfamily. ThpR family.</text>
</comment>
<organism evidence="4 5">
    <name type="scientific">Thermoactinomyces vulgaris</name>
    <dbReference type="NCBI Taxonomy" id="2026"/>
    <lineage>
        <taxon>Bacteria</taxon>
        <taxon>Bacillati</taxon>
        <taxon>Bacillota</taxon>
        <taxon>Bacilli</taxon>
        <taxon>Bacillales</taxon>
        <taxon>Thermoactinomycetaceae</taxon>
        <taxon>Thermoactinomyces</taxon>
    </lineage>
</organism>
<proteinExistence type="inferred from homology"/>
<dbReference type="Gene3D" id="3.90.1140.10">
    <property type="entry name" value="Cyclic phosphodiesterase"/>
    <property type="match status" value="1"/>
</dbReference>
<dbReference type="EMBL" id="JAECVU010000008">
    <property type="protein sequence ID" value="MBH8589538.1"/>
    <property type="molecule type" value="Genomic_DNA"/>
</dbReference>
<dbReference type="HAMAP" id="MF_01940">
    <property type="entry name" value="RNA_CPDase"/>
    <property type="match status" value="1"/>
</dbReference>
<sequence length="188" mass="21793">MAHESRLFIAVKLPPEVKRHLARGSDMLKRQCDFSRWVFEEDYHITLQFLGDVNPEKKEQILSALPRCAQGTEPFSLKLSGLGTFGREHQPRILWAGVSGDLDALYRLQKQVVRTMEPLGFPAEKRAYRPHVTIARKCRQPNFTLTPGMSSIFQNIEWRVRQIACYETKLGRQPMYEPVGLFSLDRNY</sequence>
<keyword evidence="5" id="KW-1185">Reference proteome</keyword>
<dbReference type="SUPFAM" id="SSF55144">
    <property type="entry name" value="LigT-like"/>
    <property type="match status" value="1"/>
</dbReference>
<dbReference type="PANTHER" id="PTHR35561:SF1">
    <property type="entry name" value="RNA 2',3'-CYCLIC PHOSPHODIESTERASE"/>
    <property type="match status" value="1"/>
</dbReference>
<protein>
    <recommendedName>
        <fullName evidence="2">RNA 2',3'-cyclic phosphodiesterase</fullName>
        <shortName evidence="2">RNA 2',3'-CPDase</shortName>
        <ecNumber evidence="2">3.1.4.58</ecNumber>
    </recommendedName>
</protein>
<comment type="caution">
    <text evidence="4">The sequence shown here is derived from an EMBL/GenBank/DDBJ whole genome shotgun (WGS) entry which is preliminary data.</text>
</comment>
<accession>A0ABS0QK01</accession>
<dbReference type="InterPro" id="IPR009097">
    <property type="entry name" value="Cyclic_Pdiesterase"/>
</dbReference>
<feature type="active site" description="Proton acceptor" evidence="2">
    <location>
        <position position="131"/>
    </location>
</feature>
<keyword evidence="1 2" id="KW-0378">Hydrolase</keyword>
<name>A0ABS0QK01_THEVU</name>
<comment type="function">
    <text evidence="2">Hydrolyzes RNA 2',3'-cyclic phosphodiester to an RNA 2'-phosphomonoester.</text>
</comment>
<dbReference type="Proteomes" id="UP000641910">
    <property type="component" value="Unassembled WGS sequence"/>
</dbReference>
<feature type="short sequence motif" description="HXTX 2" evidence="2">
    <location>
        <begin position="131"/>
        <end position="134"/>
    </location>
</feature>
<feature type="short sequence motif" description="HXTX 1" evidence="2">
    <location>
        <begin position="44"/>
        <end position="47"/>
    </location>
</feature>
<reference evidence="4 5" key="1">
    <citation type="submission" date="2020-12" db="EMBL/GenBank/DDBJ databases">
        <title>WGS of Thermoactinomyces spp.</title>
        <authorList>
            <person name="Cheng K."/>
        </authorList>
    </citation>
    <scope>NUCLEOTIDE SEQUENCE [LARGE SCALE GENOMIC DNA]</scope>
    <source>
        <strain evidence="5">CICC 10650\ACCC 41061</strain>
    </source>
</reference>
<feature type="domain" description="Phosphoesterase HXTX" evidence="3">
    <location>
        <begin position="11"/>
        <end position="95"/>
    </location>
</feature>
<comment type="catalytic activity">
    <reaction evidence="2">
        <text>a 3'-end 2',3'-cyclophospho-ribonucleotide-RNA + H2O = a 3'-end 2'-phospho-ribonucleotide-RNA + H(+)</text>
        <dbReference type="Rhea" id="RHEA:11828"/>
        <dbReference type="Rhea" id="RHEA-COMP:10464"/>
        <dbReference type="Rhea" id="RHEA-COMP:17353"/>
        <dbReference type="ChEBI" id="CHEBI:15377"/>
        <dbReference type="ChEBI" id="CHEBI:15378"/>
        <dbReference type="ChEBI" id="CHEBI:83064"/>
        <dbReference type="ChEBI" id="CHEBI:173113"/>
        <dbReference type="EC" id="3.1.4.58"/>
    </reaction>
</comment>
<dbReference type="EC" id="3.1.4.58" evidence="2"/>
<feature type="active site" description="Proton donor" evidence="2">
    <location>
        <position position="44"/>
    </location>
</feature>
<dbReference type="InterPro" id="IPR004175">
    <property type="entry name" value="RNA_CPDase"/>
</dbReference>
<feature type="domain" description="Phosphoesterase HXTX" evidence="3">
    <location>
        <begin position="103"/>
        <end position="174"/>
    </location>
</feature>
<gene>
    <name evidence="4" type="primary">thpR</name>
    <name evidence="4" type="ORF">I8U22_12035</name>
</gene>
<evidence type="ECO:0000313" key="5">
    <source>
        <dbReference type="Proteomes" id="UP000641910"/>
    </source>
</evidence>
<dbReference type="InterPro" id="IPR014051">
    <property type="entry name" value="Phosphoesterase_HXTX"/>
</dbReference>
<evidence type="ECO:0000256" key="1">
    <source>
        <dbReference type="ARBA" id="ARBA00022801"/>
    </source>
</evidence>